<evidence type="ECO:0000256" key="6">
    <source>
        <dbReference type="SAM" id="Phobius"/>
    </source>
</evidence>
<dbReference type="Proteomes" id="UP001327560">
    <property type="component" value="Chromosome 6"/>
</dbReference>
<evidence type="ECO:0000256" key="5">
    <source>
        <dbReference type="ARBA" id="ARBA00023098"/>
    </source>
</evidence>
<sequence>MERIMRKESERRTYLIATVMSSVSITSMAIASTYYHFSWQMERLGGLSYFTGAENKDGRILVPDLGSLTSIHDRERDLLYYLKGGQVDYDEEHSRNSGHSQFGKIYEQGHYSSWDEQPPIHFVGHSTSVQVIRVFATDAC</sequence>
<comment type="subcellular location">
    <subcellularLocation>
        <location evidence="1">Secreted</location>
    </subcellularLocation>
</comment>
<keyword evidence="3" id="KW-0732">Signal</keyword>
<keyword evidence="6" id="KW-0812">Transmembrane</keyword>
<feature type="transmembrane region" description="Helical" evidence="6">
    <location>
        <begin position="12"/>
        <end position="35"/>
    </location>
</feature>
<keyword evidence="2" id="KW-0964">Secreted</keyword>
<evidence type="ECO:0000256" key="1">
    <source>
        <dbReference type="ARBA" id="ARBA00004613"/>
    </source>
</evidence>
<dbReference type="InterPro" id="IPR056304">
    <property type="entry name" value="Lip-like_C"/>
</dbReference>
<dbReference type="AlphaFoldDB" id="A0AAQ3KS98"/>
<dbReference type="GO" id="GO:0016787">
    <property type="term" value="F:hydrolase activity"/>
    <property type="evidence" value="ECO:0007669"/>
    <property type="project" value="UniProtKB-KW"/>
</dbReference>
<evidence type="ECO:0000256" key="3">
    <source>
        <dbReference type="ARBA" id="ARBA00022729"/>
    </source>
</evidence>
<dbReference type="SUPFAM" id="SSF53474">
    <property type="entry name" value="alpha/beta-Hydrolases"/>
    <property type="match status" value="1"/>
</dbReference>
<keyword evidence="6" id="KW-0472">Membrane</keyword>
<evidence type="ECO:0000313" key="8">
    <source>
        <dbReference type="EMBL" id="WOL11012.1"/>
    </source>
</evidence>
<gene>
    <name evidence="8" type="ORF">Cni_G19773</name>
</gene>
<keyword evidence="9" id="KW-1185">Reference proteome</keyword>
<dbReference type="EMBL" id="CP136895">
    <property type="protein sequence ID" value="WOL11012.1"/>
    <property type="molecule type" value="Genomic_DNA"/>
</dbReference>
<evidence type="ECO:0000256" key="2">
    <source>
        <dbReference type="ARBA" id="ARBA00022525"/>
    </source>
</evidence>
<keyword evidence="6" id="KW-1133">Transmembrane helix</keyword>
<dbReference type="PANTHER" id="PTHR34043">
    <property type="entry name" value="ALPHA/BETA-HYDROLASES SUPERFAMILY PROTEIN"/>
    <property type="match status" value="1"/>
</dbReference>
<evidence type="ECO:0000313" key="9">
    <source>
        <dbReference type="Proteomes" id="UP001327560"/>
    </source>
</evidence>
<name>A0AAQ3KS98_9LILI</name>
<evidence type="ECO:0000259" key="7">
    <source>
        <dbReference type="Pfam" id="PF24708"/>
    </source>
</evidence>
<dbReference type="PANTHER" id="PTHR34043:SF3">
    <property type="entry name" value="ALPHA_BETA-HYDROLASES SUPERFAMILY PROTEIN"/>
    <property type="match status" value="1"/>
</dbReference>
<accession>A0AAQ3KS98</accession>
<reference evidence="8 9" key="1">
    <citation type="submission" date="2023-10" db="EMBL/GenBank/DDBJ databases">
        <title>Chromosome-scale genome assembly provides insights into flower coloration mechanisms of Canna indica.</title>
        <authorList>
            <person name="Li C."/>
        </authorList>
    </citation>
    <scope>NUCLEOTIDE SEQUENCE [LARGE SCALE GENOMIC DNA]</scope>
    <source>
        <tissue evidence="8">Flower</tissue>
    </source>
</reference>
<dbReference type="Pfam" id="PF24708">
    <property type="entry name" value="Lip_C"/>
    <property type="match status" value="1"/>
</dbReference>
<dbReference type="GO" id="GO:0005576">
    <property type="term" value="C:extracellular region"/>
    <property type="evidence" value="ECO:0007669"/>
    <property type="project" value="UniProtKB-SubCell"/>
</dbReference>
<proteinExistence type="predicted"/>
<feature type="domain" description="Lipase-like C-terminal" evidence="7">
    <location>
        <begin position="66"/>
        <end position="135"/>
    </location>
</feature>
<dbReference type="Gene3D" id="3.40.50.1820">
    <property type="entry name" value="alpha/beta hydrolase"/>
    <property type="match status" value="1"/>
</dbReference>
<dbReference type="GO" id="GO:0006629">
    <property type="term" value="P:lipid metabolic process"/>
    <property type="evidence" value="ECO:0007669"/>
    <property type="project" value="UniProtKB-KW"/>
</dbReference>
<evidence type="ECO:0000256" key="4">
    <source>
        <dbReference type="ARBA" id="ARBA00022801"/>
    </source>
</evidence>
<dbReference type="InterPro" id="IPR029058">
    <property type="entry name" value="AB_hydrolase_fold"/>
</dbReference>
<protein>
    <recommendedName>
        <fullName evidence="7">Lipase-like C-terminal domain-containing protein</fullName>
    </recommendedName>
</protein>
<organism evidence="8 9">
    <name type="scientific">Canna indica</name>
    <name type="common">Indian-shot</name>
    <dbReference type="NCBI Taxonomy" id="4628"/>
    <lineage>
        <taxon>Eukaryota</taxon>
        <taxon>Viridiplantae</taxon>
        <taxon>Streptophyta</taxon>
        <taxon>Embryophyta</taxon>
        <taxon>Tracheophyta</taxon>
        <taxon>Spermatophyta</taxon>
        <taxon>Magnoliopsida</taxon>
        <taxon>Liliopsida</taxon>
        <taxon>Zingiberales</taxon>
        <taxon>Cannaceae</taxon>
        <taxon>Canna</taxon>
    </lineage>
</organism>
<keyword evidence="5" id="KW-0443">Lipid metabolism</keyword>
<keyword evidence="4" id="KW-0378">Hydrolase</keyword>